<proteinExistence type="predicted"/>
<reference evidence="6 7" key="1">
    <citation type="submission" date="2014-05" db="EMBL/GenBank/DDBJ databases">
        <title>De novo Genome Sequence of Spirocheata sp.</title>
        <authorList>
            <person name="Shivani Y."/>
            <person name="Subhash Y."/>
            <person name="Tushar L."/>
            <person name="Sasikala C."/>
            <person name="Ramana C.V."/>
        </authorList>
    </citation>
    <scope>NUCLEOTIDE SEQUENCE [LARGE SCALE GENOMIC DNA]</scope>
    <source>
        <strain evidence="6 7">JC230</strain>
    </source>
</reference>
<feature type="domain" description="GGDEF" evidence="5">
    <location>
        <begin position="162"/>
        <end position="291"/>
    </location>
</feature>
<dbReference type="PANTHER" id="PTHR45138">
    <property type="entry name" value="REGULATORY COMPONENTS OF SENSORY TRANSDUCTION SYSTEM"/>
    <property type="match status" value="1"/>
</dbReference>
<dbReference type="InterPro" id="IPR050469">
    <property type="entry name" value="Diguanylate_Cyclase"/>
</dbReference>
<dbReference type="GO" id="GO:0000160">
    <property type="term" value="P:phosphorelay signal transduction system"/>
    <property type="evidence" value="ECO:0007669"/>
    <property type="project" value="InterPro"/>
</dbReference>
<sequence>MNARVLFVDDDLNLLESFSRNLGRSFQVDTAEGADEALRCLSRNGEYAVLVADQRMPGMDGVRFLQEASQIAPQTVRLMLTGYADTHTAIEAINTSHVYQFLEKPCPLERLQAVLQEAIQVYETKRNLHQASLSDPLTGLYNRRFLEQQIHRLLSRSNRTGEGFGLIFMDVNNFKQINDTFGHALGDLVLARMAAALTDECRESDVLCRYGGDEFVVLFDYSSSRGAEQFSLRLQEAVGTLIIPEVSGWRCSVSAGCASYPDDGADWEALMDVADRRMYSQKKSILDQTPG</sequence>
<evidence type="ECO:0000313" key="7">
    <source>
        <dbReference type="Proteomes" id="UP000029692"/>
    </source>
</evidence>
<feature type="domain" description="Response regulatory" evidence="4">
    <location>
        <begin position="4"/>
        <end position="119"/>
    </location>
</feature>
<dbReference type="AlphaFoldDB" id="A0A098QUL5"/>
<dbReference type="eggNOG" id="COG3706">
    <property type="taxonomic scope" value="Bacteria"/>
</dbReference>
<keyword evidence="3" id="KW-0597">Phosphoprotein</keyword>
<dbReference type="PANTHER" id="PTHR45138:SF9">
    <property type="entry name" value="DIGUANYLATE CYCLASE DGCM-RELATED"/>
    <property type="match status" value="1"/>
</dbReference>
<evidence type="ECO:0000256" key="1">
    <source>
        <dbReference type="ARBA" id="ARBA00012528"/>
    </source>
</evidence>
<dbReference type="PROSITE" id="PS50887">
    <property type="entry name" value="GGDEF"/>
    <property type="match status" value="1"/>
</dbReference>
<dbReference type="InterPro" id="IPR043128">
    <property type="entry name" value="Rev_trsase/Diguanyl_cyclase"/>
</dbReference>
<dbReference type="EMBL" id="JNUP01000065">
    <property type="protein sequence ID" value="KGE71550.1"/>
    <property type="molecule type" value="Genomic_DNA"/>
</dbReference>
<dbReference type="CDD" id="cd01949">
    <property type="entry name" value="GGDEF"/>
    <property type="match status" value="1"/>
</dbReference>
<dbReference type="Gene3D" id="3.40.50.2300">
    <property type="match status" value="1"/>
</dbReference>
<accession>A0A098QUL5</accession>
<dbReference type="InterPro" id="IPR029787">
    <property type="entry name" value="Nucleotide_cyclase"/>
</dbReference>
<dbReference type="Proteomes" id="UP000029692">
    <property type="component" value="Unassembled WGS sequence"/>
</dbReference>
<dbReference type="RefSeq" id="WP_052078706.1">
    <property type="nucleotide sequence ID" value="NZ_JNUP01000065.1"/>
</dbReference>
<protein>
    <recommendedName>
        <fullName evidence="1">diguanylate cyclase</fullName>
        <ecNumber evidence="1">2.7.7.65</ecNumber>
    </recommendedName>
</protein>
<dbReference type="Pfam" id="PF00990">
    <property type="entry name" value="GGDEF"/>
    <property type="match status" value="1"/>
</dbReference>
<dbReference type="Pfam" id="PF00072">
    <property type="entry name" value="Response_reg"/>
    <property type="match status" value="1"/>
</dbReference>
<gene>
    <name evidence="6" type="ORF">DC28_09640</name>
</gene>
<dbReference type="InterPro" id="IPR000160">
    <property type="entry name" value="GGDEF_dom"/>
</dbReference>
<dbReference type="Gene3D" id="3.30.70.270">
    <property type="match status" value="1"/>
</dbReference>
<dbReference type="SUPFAM" id="SSF55073">
    <property type="entry name" value="Nucleotide cyclase"/>
    <property type="match status" value="1"/>
</dbReference>
<organism evidence="6 7">
    <name type="scientific">Spirochaeta lutea</name>
    <dbReference type="NCBI Taxonomy" id="1480694"/>
    <lineage>
        <taxon>Bacteria</taxon>
        <taxon>Pseudomonadati</taxon>
        <taxon>Spirochaetota</taxon>
        <taxon>Spirochaetia</taxon>
        <taxon>Spirochaetales</taxon>
        <taxon>Spirochaetaceae</taxon>
        <taxon>Spirochaeta</taxon>
    </lineage>
</organism>
<keyword evidence="7" id="KW-1185">Reference proteome</keyword>
<evidence type="ECO:0000259" key="5">
    <source>
        <dbReference type="PROSITE" id="PS50887"/>
    </source>
</evidence>
<name>A0A098QUL5_9SPIO</name>
<dbReference type="SMART" id="SM00267">
    <property type="entry name" value="GGDEF"/>
    <property type="match status" value="1"/>
</dbReference>
<dbReference type="InterPro" id="IPR011006">
    <property type="entry name" value="CheY-like_superfamily"/>
</dbReference>
<evidence type="ECO:0000313" key="6">
    <source>
        <dbReference type="EMBL" id="KGE71550.1"/>
    </source>
</evidence>
<evidence type="ECO:0000256" key="3">
    <source>
        <dbReference type="PROSITE-ProRule" id="PRU00169"/>
    </source>
</evidence>
<evidence type="ECO:0000256" key="2">
    <source>
        <dbReference type="ARBA" id="ARBA00034247"/>
    </source>
</evidence>
<dbReference type="EC" id="2.7.7.65" evidence="1"/>
<dbReference type="InterPro" id="IPR001789">
    <property type="entry name" value="Sig_transdc_resp-reg_receiver"/>
</dbReference>
<dbReference type="CDD" id="cd17569">
    <property type="entry name" value="REC_HupR-like"/>
    <property type="match status" value="1"/>
</dbReference>
<dbReference type="PROSITE" id="PS50110">
    <property type="entry name" value="RESPONSE_REGULATORY"/>
    <property type="match status" value="1"/>
</dbReference>
<comment type="catalytic activity">
    <reaction evidence="2">
        <text>2 GTP = 3',3'-c-di-GMP + 2 diphosphate</text>
        <dbReference type="Rhea" id="RHEA:24898"/>
        <dbReference type="ChEBI" id="CHEBI:33019"/>
        <dbReference type="ChEBI" id="CHEBI:37565"/>
        <dbReference type="ChEBI" id="CHEBI:58805"/>
        <dbReference type="EC" id="2.7.7.65"/>
    </reaction>
</comment>
<evidence type="ECO:0000259" key="4">
    <source>
        <dbReference type="PROSITE" id="PS50110"/>
    </source>
</evidence>
<dbReference type="FunFam" id="3.30.70.270:FF:000001">
    <property type="entry name" value="Diguanylate cyclase domain protein"/>
    <property type="match status" value="1"/>
</dbReference>
<dbReference type="SUPFAM" id="SSF52172">
    <property type="entry name" value="CheY-like"/>
    <property type="match status" value="1"/>
</dbReference>
<dbReference type="STRING" id="1480694.DC28_09640"/>
<dbReference type="GO" id="GO:0052621">
    <property type="term" value="F:diguanylate cyclase activity"/>
    <property type="evidence" value="ECO:0007669"/>
    <property type="project" value="UniProtKB-EC"/>
</dbReference>
<dbReference type="SMART" id="SM00448">
    <property type="entry name" value="REC"/>
    <property type="match status" value="1"/>
</dbReference>
<feature type="modified residue" description="4-aspartylphosphate" evidence="3">
    <location>
        <position position="53"/>
    </location>
</feature>
<dbReference type="NCBIfam" id="TIGR00254">
    <property type="entry name" value="GGDEF"/>
    <property type="match status" value="1"/>
</dbReference>
<comment type="caution">
    <text evidence="6">The sequence shown here is derived from an EMBL/GenBank/DDBJ whole genome shotgun (WGS) entry which is preliminary data.</text>
</comment>